<dbReference type="CDD" id="cd07377">
    <property type="entry name" value="WHTH_GntR"/>
    <property type="match status" value="1"/>
</dbReference>
<dbReference type="SUPFAM" id="SSF46785">
    <property type="entry name" value="Winged helix' DNA-binding domain"/>
    <property type="match status" value="1"/>
</dbReference>
<dbReference type="InterPro" id="IPR015424">
    <property type="entry name" value="PyrdxlP-dep_Trfase"/>
</dbReference>
<keyword evidence="3" id="KW-0805">Transcription regulation</keyword>
<evidence type="ECO:0000256" key="4">
    <source>
        <dbReference type="ARBA" id="ARBA00023125"/>
    </source>
</evidence>
<keyword evidence="7" id="KW-0032">Aminotransferase</keyword>
<comment type="similarity">
    <text evidence="1">In the C-terminal section; belongs to the class-I pyridoxal-phosphate-dependent aminotransferase family.</text>
</comment>
<sequence length="472" mass="50910">MSSASSTLKSVRLDHSSRAALHDQIYERIRRAIASGRLSPGERLPSTRTLASELGISRGTVDAAYARLTGEGYLFARGQAGTIVSPMLHLDPASGSGARAKAPVRQETPPVQPLPFQMGLPALDLFPRVLWARLTARAARRQAGFSLAYPDPAGLPALREAIAAYLAVSRGVACQPAQIMITGGYQAAIGFLARLLLQPGDPVWFEEPGYFLARQALEAASARLIPVPVDEEGLCVEIAQAHAPRARRAVVTPAHQSPSGTALSLPRRQALLAWAAASGAWIVEDDYDSEFHYVGRKLPALKSLDTADRVIYAGSFSKVLFPGLRLGYLVMPMALTGKMTEALHIGRHGEATLGQSVVADFMAEGHFARHLKRMRGLYATRREAFAGALRATFGTRALLARQAGGMHLLVRFPEFGDDVEMVRRAQAQGLAPTALSAHYIGRKRQHGLLLSFTNIKEAQALEKSRALLHAIG</sequence>
<keyword evidence="5" id="KW-0804">Transcription</keyword>
<dbReference type="CDD" id="cd00609">
    <property type="entry name" value="AAT_like"/>
    <property type="match status" value="1"/>
</dbReference>
<protein>
    <submittedName>
        <fullName evidence="7">PLP-dependent aminotransferase family protein</fullName>
    </submittedName>
</protein>
<dbReference type="PANTHER" id="PTHR46577:SF1">
    <property type="entry name" value="HTH-TYPE TRANSCRIPTIONAL REGULATORY PROTEIN GABR"/>
    <property type="match status" value="1"/>
</dbReference>
<keyword evidence="4" id="KW-0238">DNA-binding</keyword>
<evidence type="ECO:0000256" key="1">
    <source>
        <dbReference type="ARBA" id="ARBA00005384"/>
    </source>
</evidence>
<dbReference type="PROSITE" id="PS50949">
    <property type="entry name" value="HTH_GNTR"/>
    <property type="match status" value="1"/>
</dbReference>
<dbReference type="Gene3D" id="1.10.10.10">
    <property type="entry name" value="Winged helix-like DNA-binding domain superfamily/Winged helix DNA-binding domain"/>
    <property type="match status" value="1"/>
</dbReference>
<dbReference type="InterPro" id="IPR036390">
    <property type="entry name" value="WH_DNA-bd_sf"/>
</dbReference>
<organism evidence="7 8">
    <name type="scientific">Acidiphilium iwatense</name>
    <dbReference type="NCBI Taxonomy" id="768198"/>
    <lineage>
        <taxon>Bacteria</taxon>
        <taxon>Pseudomonadati</taxon>
        <taxon>Pseudomonadota</taxon>
        <taxon>Alphaproteobacteria</taxon>
        <taxon>Acetobacterales</taxon>
        <taxon>Acidocellaceae</taxon>
        <taxon>Acidiphilium</taxon>
    </lineage>
</organism>
<keyword evidence="7" id="KW-0808">Transferase</keyword>
<dbReference type="InterPro" id="IPR051446">
    <property type="entry name" value="HTH_trans_reg/aminotransferase"/>
</dbReference>
<dbReference type="PRINTS" id="PR00035">
    <property type="entry name" value="HTHGNTR"/>
</dbReference>
<evidence type="ECO:0000256" key="2">
    <source>
        <dbReference type="ARBA" id="ARBA00022898"/>
    </source>
</evidence>
<dbReference type="EMBL" id="JAKGBZ010000008">
    <property type="protein sequence ID" value="MCF3946264.1"/>
    <property type="molecule type" value="Genomic_DNA"/>
</dbReference>
<keyword evidence="2" id="KW-0663">Pyridoxal phosphate</keyword>
<dbReference type="RefSeq" id="WP_235703497.1">
    <property type="nucleotide sequence ID" value="NZ_JAKGBZ010000008.1"/>
</dbReference>
<evidence type="ECO:0000256" key="5">
    <source>
        <dbReference type="ARBA" id="ARBA00023163"/>
    </source>
</evidence>
<dbReference type="GO" id="GO:0008483">
    <property type="term" value="F:transaminase activity"/>
    <property type="evidence" value="ECO:0007669"/>
    <property type="project" value="UniProtKB-KW"/>
</dbReference>
<feature type="domain" description="HTH gntR-type" evidence="6">
    <location>
        <begin position="19"/>
        <end position="87"/>
    </location>
</feature>
<dbReference type="SUPFAM" id="SSF53383">
    <property type="entry name" value="PLP-dependent transferases"/>
    <property type="match status" value="1"/>
</dbReference>
<dbReference type="Pfam" id="PF00392">
    <property type="entry name" value="GntR"/>
    <property type="match status" value="1"/>
</dbReference>
<evidence type="ECO:0000259" key="6">
    <source>
        <dbReference type="PROSITE" id="PS50949"/>
    </source>
</evidence>
<dbReference type="InterPro" id="IPR015421">
    <property type="entry name" value="PyrdxlP-dep_Trfase_major"/>
</dbReference>
<dbReference type="SMART" id="SM00345">
    <property type="entry name" value="HTH_GNTR"/>
    <property type="match status" value="1"/>
</dbReference>
<comment type="caution">
    <text evidence="7">The sequence shown here is derived from an EMBL/GenBank/DDBJ whole genome shotgun (WGS) entry which is preliminary data.</text>
</comment>
<evidence type="ECO:0000256" key="3">
    <source>
        <dbReference type="ARBA" id="ARBA00023015"/>
    </source>
</evidence>
<dbReference type="Proteomes" id="UP001521209">
    <property type="component" value="Unassembled WGS sequence"/>
</dbReference>
<dbReference type="InterPro" id="IPR036388">
    <property type="entry name" value="WH-like_DNA-bd_sf"/>
</dbReference>
<gene>
    <name evidence="7" type="ORF">L2A60_06155</name>
</gene>
<dbReference type="InterPro" id="IPR000524">
    <property type="entry name" value="Tscrpt_reg_HTH_GntR"/>
</dbReference>
<dbReference type="Pfam" id="PF00155">
    <property type="entry name" value="Aminotran_1_2"/>
    <property type="match status" value="1"/>
</dbReference>
<evidence type="ECO:0000313" key="8">
    <source>
        <dbReference type="Proteomes" id="UP001521209"/>
    </source>
</evidence>
<proteinExistence type="inferred from homology"/>
<dbReference type="PANTHER" id="PTHR46577">
    <property type="entry name" value="HTH-TYPE TRANSCRIPTIONAL REGULATORY PROTEIN GABR"/>
    <property type="match status" value="1"/>
</dbReference>
<reference evidence="7 8" key="1">
    <citation type="submission" date="2022-01" db="EMBL/GenBank/DDBJ databases">
        <authorList>
            <person name="Won M."/>
            <person name="Kim S.-J."/>
            <person name="Kwon S.-W."/>
        </authorList>
    </citation>
    <scope>NUCLEOTIDE SEQUENCE [LARGE SCALE GENOMIC DNA]</scope>
    <source>
        <strain evidence="7 8">KCTC 23505</strain>
    </source>
</reference>
<dbReference type="InterPro" id="IPR004839">
    <property type="entry name" value="Aminotransferase_I/II_large"/>
</dbReference>
<evidence type="ECO:0000313" key="7">
    <source>
        <dbReference type="EMBL" id="MCF3946264.1"/>
    </source>
</evidence>
<name>A0ABS9DU67_9PROT</name>
<keyword evidence="8" id="KW-1185">Reference proteome</keyword>
<dbReference type="Gene3D" id="3.40.640.10">
    <property type="entry name" value="Type I PLP-dependent aspartate aminotransferase-like (Major domain)"/>
    <property type="match status" value="1"/>
</dbReference>
<accession>A0ABS9DU67</accession>